<dbReference type="GO" id="GO:0016758">
    <property type="term" value="F:hexosyltransferase activity"/>
    <property type="evidence" value="ECO:0007669"/>
    <property type="project" value="TreeGrafter"/>
</dbReference>
<name>A0A1V1PDA8_9BACT</name>
<proteinExistence type="predicted"/>
<evidence type="ECO:0000256" key="1">
    <source>
        <dbReference type="ARBA" id="ARBA00022676"/>
    </source>
</evidence>
<dbReference type="PANTHER" id="PTHR34136:SF1">
    <property type="entry name" value="UDP-N-ACETYL-D-MANNOSAMINURONIC ACID TRANSFERASE"/>
    <property type="match status" value="1"/>
</dbReference>
<evidence type="ECO:0000313" key="4">
    <source>
        <dbReference type="Proteomes" id="UP000189670"/>
    </source>
</evidence>
<dbReference type="Proteomes" id="UP000189670">
    <property type="component" value="Unassembled WGS sequence"/>
</dbReference>
<dbReference type="AlphaFoldDB" id="A0A1V1PDA8"/>
<dbReference type="InterPro" id="IPR004629">
    <property type="entry name" value="WecG_TagA_CpsF"/>
</dbReference>
<dbReference type="CDD" id="cd06533">
    <property type="entry name" value="Glyco_transf_WecG_TagA"/>
    <property type="match status" value="1"/>
</dbReference>
<evidence type="ECO:0000256" key="2">
    <source>
        <dbReference type="ARBA" id="ARBA00022679"/>
    </source>
</evidence>
<accession>A0A1V1PDA8</accession>
<keyword evidence="1" id="KW-0328">Glycosyltransferase</keyword>
<sequence>MKTIDILDIAIHAINMDDAAKHIFHWIESNQQHYVCVRDIHGIVLSQTNDILKQIHAHSGLTVPDGMPLVRIGRWLGHGNMDRVYGPDLMHHLCKMSVKKGYTHCLYGGKSQYQAQTIQQKLKQQYKGIQITGAFCPPYDSFKSFDDHRFMRHIRDKQPNIIWIGVSTPKQEYIMMHLHRQSESNVLIGVGAAFDILSGVRNDAPQWIKTLCLQWLFRLLQEPSRLGPRYLKTIPTFFGLLIQDMIKRQKD</sequence>
<dbReference type="PANTHER" id="PTHR34136">
    <property type="match status" value="1"/>
</dbReference>
<comment type="caution">
    <text evidence="3">The sequence shown here is derived from an EMBL/GenBank/DDBJ whole genome shotgun (WGS) entry which is preliminary data.</text>
</comment>
<organism evidence="3 4">
    <name type="scientific">Candidatus Magnetoglobus multicellularis str. Araruama</name>
    <dbReference type="NCBI Taxonomy" id="890399"/>
    <lineage>
        <taxon>Bacteria</taxon>
        <taxon>Pseudomonadati</taxon>
        <taxon>Thermodesulfobacteriota</taxon>
        <taxon>Desulfobacteria</taxon>
        <taxon>Desulfobacterales</taxon>
        <taxon>Desulfobacteraceae</taxon>
        <taxon>Candidatus Magnetoglobus</taxon>
    </lineage>
</organism>
<dbReference type="Pfam" id="PF03808">
    <property type="entry name" value="Glyco_tran_WecG"/>
    <property type="match status" value="1"/>
</dbReference>
<gene>
    <name evidence="3" type="ORF">OMM_07394</name>
</gene>
<dbReference type="EMBL" id="ATBP01000125">
    <property type="protein sequence ID" value="ETR72655.1"/>
    <property type="molecule type" value="Genomic_DNA"/>
</dbReference>
<keyword evidence="2 3" id="KW-0808">Transferase</keyword>
<dbReference type="NCBIfam" id="TIGR00696">
    <property type="entry name" value="wecG_tagA_cpsF"/>
    <property type="match status" value="1"/>
</dbReference>
<evidence type="ECO:0000313" key="3">
    <source>
        <dbReference type="EMBL" id="ETR72655.1"/>
    </source>
</evidence>
<protein>
    <submittedName>
        <fullName evidence="3">Glycosyl transferase WecB/TagA/CpsF</fullName>
    </submittedName>
</protein>
<reference evidence="4" key="1">
    <citation type="submission" date="2012-11" db="EMBL/GenBank/DDBJ databases">
        <authorList>
            <person name="Lucero-Rivera Y.E."/>
            <person name="Tovar-Ramirez D."/>
        </authorList>
    </citation>
    <scope>NUCLEOTIDE SEQUENCE [LARGE SCALE GENOMIC DNA]</scope>
    <source>
        <strain evidence="4">Araruama</strain>
    </source>
</reference>